<accession>A0A147B817</accession>
<proteinExistence type="inferred from homology"/>
<dbReference type="GO" id="GO:0003735">
    <property type="term" value="F:structural constituent of ribosome"/>
    <property type="evidence" value="ECO:0007669"/>
    <property type="project" value="InterPro"/>
</dbReference>
<evidence type="ECO:0000256" key="2">
    <source>
        <dbReference type="ARBA" id="ARBA00008560"/>
    </source>
</evidence>
<evidence type="ECO:0000256" key="4">
    <source>
        <dbReference type="ARBA" id="ARBA00022980"/>
    </source>
</evidence>
<dbReference type="Pfam" id="PF01783">
    <property type="entry name" value="Ribosomal_L32p"/>
    <property type="match status" value="1"/>
</dbReference>
<evidence type="ECO:0000256" key="8">
    <source>
        <dbReference type="ARBA" id="ARBA00042577"/>
    </source>
</evidence>
<reference evidence="10" key="1">
    <citation type="submission" date="2016-03" db="EMBL/GenBank/DDBJ databases">
        <title>Gut transcriptome analysis on engorged females of Ornithodoros mimon (Acari: Argasidae) and phylogenetic inferences of soft ticks.</title>
        <authorList>
            <person name="Landulfo G.A."/>
            <person name="Giovanni D."/>
            <person name="Carvalho E."/>
            <person name="Junqueira-de-Azevedo I."/>
            <person name="Patane J."/>
            <person name="Mendoca R."/>
            <person name="Barros-Battesti D."/>
        </authorList>
    </citation>
    <scope>NUCLEOTIDE SEQUENCE</scope>
    <source>
        <strain evidence="10">Females</strain>
        <tissue evidence="10">Gut</tissue>
    </source>
</reference>
<evidence type="ECO:0000256" key="1">
    <source>
        <dbReference type="ARBA" id="ARBA00004173"/>
    </source>
</evidence>
<evidence type="ECO:0000256" key="3">
    <source>
        <dbReference type="ARBA" id="ARBA00022946"/>
    </source>
</evidence>
<keyword evidence="5" id="KW-0496">Mitochondrion</keyword>
<dbReference type="AlphaFoldDB" id="A0A147B817"/>
<dbReference type="InterPro" id="IPR002677">
    <property type="entry name" value="Ribosomal_bL32"/>
</dbReference>
<keyword evidence="4 10" id="KW-0689">Ribosomal protein</keyword>
<dbReference type="InterPro" id="IPR011332">
    <property type="entry name" value="Ribosomal_zn-bd"/>
</dbReference>
<dbReference type="InterPro" id="IPR051991">
    <property type="entry name" value="Mitoribosomal_protein_bL32"/>
</dbReference>
<dbReference type="SUPFAM" id="SSF57829">
    <property type="entry name" value="Zn-binding ribosomal proteins"/>
    <property type="match status" value="1"/>
</dbReference>
<dbReference type="PANTHER" id="PTHR21026">
    <property type="entry name" value="39S RIBOSOMAL PROTEIN L32, MITOCHONDRIAL"/>
    <property type="match status" value="1"/>
</dbReference>
<evidence type="ECO:0000256" key="5">
    <source>
        <dbReference type="ARBA" id="ARBA00023128"/>
    </source>
</evidence>
<protein>
    <recommendedName>
        <fullName evidence="7">Large ribosomal subunit protein bL32m</fullName>
    </recommendedName>
    <alternativeName>
        <fullName evidence="8">39S ribosomal protein L32, mitochondrial</fullName>
    </alternativeName>
</protein>
<evidence type="ECO:0000256" key="6">
    <source>
        <dbReference type="ARBA" id="ARBA00023274"/>
    </source>
</evidence>
<dbReference type="PANTHER" id="PTHR21026:SF2">
    <property type="entry name" value="LARGE RIBOSOMAL SUBUNIT PROTEIN BL32M"/>
    <property type="match status" value="1"/>
</dbReference>
<dbReference type="NCBIfam" id="TIGR01031">
    <property type="entry name" value="rpmF_bact"/>
    <property type="match status" value="1"/>
</dbReference>
<organism evidence="10">
    <name type="scientific">Alectorobius mimon</name>
    <dbReference type="NCBI Taxonomy" id="360319"/>
    <lineage>
        <taxon>Eukaryota</taxon>
        <taxon>Metazoa</taxon>
        <taxon>Ecdysozoa</taxon>
        <taxon>Arthropoda</taxon>
        <taxon>Chelicerata</taxon>
        <taxon>Arachnida</taxon>
        <taxon>Acari</taxon>
        <taxon>Parasitiformes</taxon>
        <taxon>Ixodida</taxon>
        <taxon>Ixodoidea</taxon>
        <taxon>Argasidae</taxon>
        <taxon>Ornithodorinae</taxon>
        <taxon>Alectorobius</taxon>
    </lineage>
</organism>
<evidence type="ECO:0000313" key="10">
    <source>
        <dbReference type="EMBL" id="JAR86904.1"/>
    </source>
</evidence>
<evidence type="ECO:0000256" key="7">
    <source>
        <dbReference type="ARBA" id="ARBA00039935"/>
    </source>
</evidence>
<sequence length="192" mass="22212">VGKAAVRSMAFSLLVSKIYRLSNATANLLRTLAFPTRHPAPAVCGLGSLDPQGDFRQNMPESDDGILWAVPHKRRTVERRAWRRIGHPYFNFKKKINIRTCDTCGHFHLMHTICGHCYEKVKKETELMKEAIEKELKLDPVENEVVVLYSDDPKDDKELLDKRIVEMPRERPPWFSRNLLTKAYTPLPKDNE</sequence>
<comment type="subcellular location">
    <subcellularLocation>
        <location evidence="1">Mitochondrion</location>
    </subcellularLocation>
</comment>
<comment type="similarity">
    <text evidence="2">Belongs to the bacterial ribosomal protein bL32 family.</text>
</comment>
<dbReference type="GO" id="GO:0006412">
    <property type="term" value="P:translation"/>
    <property type="evidence" value="ECO:0007669"/>
    <property type="project" value="InterPro"/>
</dbReference>
<feature type="non-terminal residue" evidence="10">
    <location>
        <position position="1"/>
    </location>
</feature>
<keyword evidence="3" id="KW-0809">Transit peptide</keyword>
<keyword evidence="6" id="KW-0687">Ribonucleoprotein</keyword>
<name>A0A147B817_9ACAR</name>
<dbReference type="GO" id="GO:0005762">
    <property type="term" value="C:mitochondrial large ribosomal subunit"/>
    <property type="evidence" value="ECO:0007669"/>
    <property type="project" value="TreeGrafter"/>
</dbReference>
<dbReference type="EMBL" id="GEIB01001271">
    <property type="protein sequence ID" value="JAR86904.1"/>
    <property type="molecule type" value="Transcribed_RNA"/>
</dbReference>
<comment type="function">
    <text evidence="9">Component of the mitochondrial large ribosomal subunit (mt-LSU). The mitochondrial ribosome (mitoribosome) is a large ribonucleoprotein complex responsible for the synthesis of proteins inside mitochondria.</text>
</comment>
<evidence type="ECO:0000256" key="9">
    <source>
        <dbReference type="ARBA" id="ARBA00045766"/>
    </source>
</evidence>